<dbReference type="InterPro" id="IPR038765">
    <property type="entry name" value="Papain-like_cys_pep_sf"/>
</dbReference>
<evidence type="ECO:0000313" key="9">
    <source>
        <dbReference type="EMBL" id="KAG9228919.1"/>
    </source>
</evidence>
<evidence type="ECO:0000256" key="1">
    <source>
        <dbReference type="ARBA" id="ARBA00007623"/>
    </source>
</evidence>
<comment type="similarity">
    <text evidence="1">Belongs to the peptidase C2 family.</text>
</comment>
<feature type="active site" evidence="5 6">
    <location>
        <position position="377"/>
    </location>
</feature>
<evidence type="ECO:0000256" key="7">
    <source>
        <dbReference type="SAM" id="MobiDB-lite"/>
    </source>
</evidence>
<feature type="compositionally biased region" description="Low complexity" evidence="7">
    <location>
        <begin position="657"/>
        <end position="666"/>
    </location>
</feature>
<feature type="non-terminal residue" evidence="9">
    <location>
        <position position="1"/>
    </location>
</feature>
<evidence type="ECO:0000256" key="5">
    <source>
        <dbReference type="PIRSR" id="PIRSR622684-1"/>
    </source>
</evidence>
<evidence type="ECO:0000256" key="2">
    <source>
        <dbReference type="ARBA" id="ARBA00022670"/>
    </source>
</evidence>
<dbReference type="GO" id="GO:0006508">
    <property type="term" value="P:proteolysis"/>
    <property type="evidence" value="ECO:0007669"/>
    <property type="project" value="UniProtKB-KW"/>
</dbReference>
<feature type="compositionally biased region" description="Acidic residues" evidence="7">
    <location>
        <begin position="712"/>
        <end position="721"/>
    </location>
</feature>
<feature type="region of interest" description="Disordered" evidence="7">
    <location>
        <begin position="37"/>
        <end position="68"/>
    </location>
</feature>
<dbReference type="PANTHER" id="PTHR10183">
    <property type="entry name" value="CALPAIN"/>
    <property type="match status" value="1"/>
</dbReference>
<dbReference type="SMART" id="SM00230">
    <property type="entry name" value="CysPc"/>
    <property type="match status" value="1"/>
</dbReference>
<feature type="domain" description="Calpain catalytic" evidence="8">
    <location>
        <begin position="139"/>
        <end position="433"/>
    </location>
</feature>
<dbReference type="Proteomes" id="UP000824998">
    <property type="component" value="Unassembled WGS sequence"/>
</dbReference>
<dbReference type="InterPro" id="IPR022684">
    <property type="entry name" value="Calpain_cysteine_protease"/>
</dbReference>
<feature type="compositionally biased region" description="Basic and acidic residues" evidence="7">
    <location>
        <begin position="684"/>
        <end position="694"/>
    </location>
</feature>
<dbReference type="SUPFAM" id="SSF54001">
    <property type="entry name" value="Cysteine proteinases"/>
    <property type="match status" value="1"/>
</dbReference>
<name>A0A9P7Y873_9HELO</name>
<dbReference type="OrthoDB" id="424753at2759"/>
<feature type="compositionally biased region" description="Basic and acidic residues" evidence="7">
    <location>
        <begin position="641"/>
        <end position="656"/>
    </location>
</feature>
<evidence type="ECO:0000256" key="4">
    <source>
        <dbReference type="ARBA" id="ARBA00022807"/>
    </source>
</evidence>
<evidence type="ECO:0000313" key="10">
    <source>
        <dbReference type="Proteomes" id="UP000824998"/>
    </source>
</evidence>
<dbReference type="InterPro" id="IPR001300">
    <property type="entry name" value="Peptidase_C2_calpain_cat"/>
</dbReference>
<dbReference type="PROSITE" id="PS50203">
    <property type="entry name" value="CALPAIN_CAT"/>
    <property type="match status" value="1"/>
</dbReference>
<dbReference type="AlphaFoldDB" id="A0A9P7Y873"/>
<dbReference type="FunFam" id="3.90.70.10:FF:000072">
    <property type="entry name" value="Cysteine proteinase"/>
    <property type="match status" value="1"/>
</dbReference>
<dbReference type="CDD" id="cd00044">
    <property type="entry name" value="CysPc"/>
    <property type="match status" value="1"/>
</dbReference>
<feature type="compositionally biased region" description="Acidic residues" evidence="7">
    <location>
        <begin position="756"/>
        <end position="767"/>
    </location>
</feature>
<proteinExistence type="inferred from homology"/>
<gene>
    <name evidence="9" type="ORF">BJ875DRAFT_363172</name>
</gene>
<feature type="region of interest" description="Disordered" evidence="7">
    <location>
        <begin position="612"/>
        <end position="771"/>
    </location>
</feature>
<reference evidence="9" key="1">
    <citation type="journal article" date="2021" name="IMA Fungus">
        <title>Genomic characterization of three marine fungi, including Emericellopsis atlantica sp. nov. with signatures of a generalist lifestyle and marine biomass degradation.</title>
        <authorList>
            <person name="Hagestad O.C."/>
            <person name="Hou L."/>
            <person name="Andersen J.H."/>
            <person name="Hansen E.H."/>
            <person name="Altermark B."/>
            <person name="Li C."/>
            <person name="Kuhnert E."/>
            <person name="Cox R.J."/>
            <person name="Crous P.W."/>
            <person name="Spatafora J.W."/>
            <person name="Lail K."/>
            <person name="Amirebrahimi M."/>
            <person name="Lipzen A."/>
            <person name="Pangilinan J."/>
            <person name="Andreopoulos W."/>
            <person name="Hayes R.D."/>
            <person name="Ng V."/>
            <person name="Grigoriev I.V."/>
            <person name="Jackson S.A."/>
            <person name="Sutton T.D.S."/>
            <person name="Dobson A.D.W."/>
            <person name="Rama T."/>
        </authorList>
    </citation>
    <scope>NUCLEOTIDE SEQUENCE</scope>
    <source>
        <strain evidence="9">TRa018bII</strain>
    </source>
</reference>
<organism evidence="9 10">
    <name type="scientific">Amylocarpus encephaloides</name>
    <dbReference type="NCBI Taxonomy" id="45428"/>
    <lineage>
        <taxon>Eukaryota</taxon>
        <taxon>Fungi</taxon>
        <taxon>Dikarya</taxon>
        <taxon>Ascomycota</taxon>
        <taxon>Pezizomycotina</taxon>
        <taxon>Leotiomycetes</taxon>
        <taxon>Helotiales</taxon>
        <taxon>Helotiales incertae sedis</taxon>
        <taxon>Amylocarpus</taxon>
    </lineage>
</organism>
<accession>A0A9P7Y873</accession>
<keyword evidence="10" id="KW-1185">Reference proteome</keyword>
<dbReference type="EMBL" id="MU251841">
    <property type="protein sequence ID" value="KAG9228919.1"/>
    <property type="molecule type" value="Genomic_DNA"/>
</dbReference>
<dbReference type="Gene3D" id="3.90.70.10">
    <property type="entry name" value="Cysteine proteinases"/>
    <property type="match status" value="1"/>
</dbReference>
<feature type="region of interest" description="Disordered" evidence="7">
    <location>
        <begin position="1"/>
        <end position="23"/>
    </location>
</feature>
<comment type="caution">
    <text evidence="9">The sequence shown here is derived from an EMBL/GenBank/DDBJ whole genome shotgun (WGS) entry which is preliminary data.</text>
</comment>
<dbReference type="GO" id="GO:0004198">
    <property type="term" value="F:calcium-dependent cysteine-type endopeptidase activity"/>
    <property type="evidence" value="ECO:0007669"/>
    <property type="project" value="InterPro"/>
</dbReference>
<feature type="active site" evidence="5 6">
    <location>
        <position position="168"/>
    </location>
</feature>
<keyword evidence="2 6" id="KW-0645">Protease</keyword>
<evidence type="ECO:0000259" key="8">
    <source>
        <dbReference type="PROSITE" id="PS50203"/>
    </source>
</evidence>
<keyword evidence="4 6" id="KW-0788">Thiol protease</keyword>
<dbReference type="Pfam" id="PF00648">
    <property type="entry name" value="Peptidase_C2"/>
    <property type="match status" value="2"/>
</dbReference>
<sequence length="852" mass="96806">GPDGQPMYLMPALAPKKPKRQAPQGTIDEFWAKFDSKTPGKASTILPKNTYAKKASEKASKKPSKGESAVSSYEEAARICKEKVEKIVKECKRVNQKYVDKHFDIEFDLKWEQYDTLATLTDSPETAGPQCQPLPGSVKRVGDIFEKPEFFSDGATASDIRQGRDGDCWFLAALCTLGNTPGLIEKVCVARNEMVGVYGFVFHRDGEWISEIIDDKLFLIKPDYDESWFERSLIDEHSRVDSQEEYRKLYQTNSSALYFAQCEDPNETWLPLLEKAYAKAHGDFAAISGGLTGEGLEDLTGGVTTELFAPDILDKDYFWTEELMKVNQSFLFGCASFMFLGGRSYSRGARKGVLEGHAYSIMKCKEIDGKRLCLLRNTWGKGEWTGPWSDGSKEWTPEWMQKLDHRFGDDGQFWMTYDDLLKTYQSFDRTRLFSDEWKVTQKWTSMTVPWLVDYNDTKFCFTLDKTAPVVVVLSQLDDRYFVGLKGQYRFKLAFRVHRAGEEDYVVRNHSNYCANRSVTTELELEAGEYHVLVKVEANRNPGVAHVEDVLRNNVRHRRDKLLRIGLAYDMAHAKGEIIETEQEKEGKKKAEETKRAKEMKAMKDKLFKEKQKRKHYENHHLRKEQAAELKRREKRSSKMAMKAEAKMAKAAEKEAAKSGAKAEGGSDIVKGESAEQYTPVNDDESVKAEVKEDESPTIVEEDALVTTTVEPTESEPAETETTDTLVTTDESTPEIQKSSEEADAVSEPLAEKPEKEEEEEQDEEQDELDSRFDLESITSTVSTISDMEVEDELEEAKLAAEAPILPPAVPLPEEEDEFENDPWNAVAVVGLRIYAKDARVTVKVERPLTWED</sequence>
<evidence type="ECO:0000256" key="3">
    <source>
        <dbReference type="ARBA" id="ARBA00022801"/>
    </source>
</evidence>
<keyword evidence="3 6" id="KW-0378">Hydrolase</keyword>
<evidence type="ECO:0000256" key="6">
    <source>
        <dbReference type="PROSITE-ProRule" id="PRU00239"/>
    </source>
</evidence>
<feature type="non-terminal residue" evidence="9">
    <location>
        <position position="852"/>
    </location>
</feature>
<feature type="compositionally biased region" description="Basic residues" evidence="7">
    <location>
        <begin position="612"/>
        <end position="622"/>
    </location>
</feature>
<dbReference type="PANTHER" id="PTHR10183:SF379">
    <property type="entry name" value="CALPAIN-5"/>
    <property type="match status" value="1"/>
</dbReference>
<protein>
    <recommendedName>
        <fullName evidence="8">Calpain catalytic domain-containing protein</fullName>
    </recommendedName>
</protein>
<feature type="active site" evidence="5 6">
    <location>
        <position position="357"/>
    </location>
</feature>
<dbReference type="PRINTS" id="PR00704">
    <property type="entry name" value="CALPAIN"/>
</dbReference>